<protein>
    <recommendedName>
        <fullName evidence="2">Virion structural protein</fullName>
    </recommendedName>
</protein>
<sequence length="579" mass="65898">MSDNNIPVNQPVYGRGVAANVSIVGIDGEPPILDDTQVWREWALHDIYLGKEGRRKYVPKVNDFVRDINTLTRYKVIAVDQTTLIPELEEVSSKTASDEMTRDEGRFFAGGTLATPCARQIFYDDSVVRPTLTVPAQFHIQGSMPHHAIAFKGTVAGAGGLPISVRYDSSFNIVGNEIPLEPIQQRDANNHTQWFLPPFYSAHKLEEGEMILILIYDDKGGLLSRTNFIVEKSALLRDVSDADKFVSAISLESAYIDAKDESNLLIPEQVLKNSINLMGKVHYTDGTTVTYPVDGNKFDLLYLDRASESTVGVRGVLVLKYYLGPNEKSVNVINNNNRYFITRSFNYTITERDGAYSVKLYPIPRWVNDTIGYQLDWYLFTLDRNQWLDVTNDVYITSNSPSRSLNGKLYGPNQQLNVAIDLGVLNNTFREHIHPQQVDIRLLRNAGDNTADRWLIGFEAYQNPPYGENLICNVRIMSGTNYHYNFANNCSDIEEWFRKVYYSTLPQYRTNRENQAPKPNMFKLLVEGQEHEFPISMWNRDLSVPTRCTNTSTVSLVFFTRYNNNDVFYSMAPFPVVIS</sequence>
<reference evidence="1" key="1">
    <citation type="journal article" date="2021" name="Proc. Natl. Acad. Sci. U.S.A.">
        <title>A Catalog of Tens of Thousands of Viruses from Human Metagenomes Reveals Hidden Associations with Chronic Diseases.</title>
        <authorList>
            <person name="Tisza M.J."/>
            <person name="Buck C.B."/>
        </authorList>
    </citation>
    <scope>NUCLEOTIDE SEQUENCE</scope>
    <source>
        <strain evidence="1">CtijX18</strain>
    </source>
</reference>
<evidence type="ECO:0000313" key="1">
    <source>
        <dbReference type="EMBL" id="DAF97530.1"/>
    </source>
</evidence>
<name>A0A8S5USZ1_9CAUD</name>
<dbReference type="EMBL" id="BK016133">
    <property type="protein sequence ID" value="DAF97530.1"/>
    <property type="molecule type" value="Genomic_DNA"/>
</dbReference>
<organism evidence="1">
    <name type="scientific">Myoviridae sp. ctijX18</name>
    <dbReference type="NCBI Taxonomy" id="2825154"/>
    <lineage>
        <taxon>Viruses</taxon>
        <taxon>Duplodnaviria</taxon>
        <taxon>Heunggongvirae</taxon>
        <taxon>Uroviricota</taxon>
        <taxon>Caudoviricetes</taxon>
    </lineage>
</organism>
<evidence type="ECO:0008006" key="2">
    <source>
        <dbReference type="Google" id="ProtNLM"/>
    </source>
</evidence>
<proteinExistence type="predicted"/>
<accession>A0A8S5USZ1</accession>